<dbReference type="AlphaFoldDB" id="A0AAD4H1A9"/>
<keyword evidence="2" id="KW-1185">Reference proteome</keyword>
<reference evidence="1" key="1">
    <citation type="journal article" date="2020" name="Fungal Divers.">
        <title>Resolving the Mortierellaceae phylogeny through synthesis of multi-gene phylogenetics and phylogenomics.</title>
        <authorList>
            <person name="Vandepol N."/>
            <person name="Liber J."/>
            <person name="Desiro A."/>
            <person name="Na H."/>
            <person name="Kennedy M."/>
            <person name="Barry K."/>
            <person name="Grigoriev I.V."/>
            <person name="Miller A.N."/>
            <person name="O'Donnell K."/>
            <person name="Stajich J.E."/>
            <person name="Bonito G."/>
        </authorList>
    </citation>
    <scope>NUCLEOTIDE SEQUENCE</scope>
    <source>
        <strain evidence="1">NRRL 28262</strain>
    </source>
</reference>
<dbReference type="Proteomes" id="UP001194580">
    <property type="component" value="Unassembled WGS sequence"/>
</dbReference>
<accession>A0AAD4H1A9</accession>
<protein>
    <submittedName>
        <fullName evidence="1">Uncharacterized protein</fullName>
    </submittedName>
</protein>
<dbReference type="EMBL" id="JAAAIL010001825">
    <property type="protein sequence ID" value="KAG0264456.1"/>
    <property type="molecule type" value="Genomic_DNA"/>
</dbReference>
<proteinExistence type="predicted"/>
<organism evidence="1 2">
    <name type="scientific">Linnemannia exigua</name>
    <dbReference type="NCBI Taxonomy" id="604196"/>
    <lineage>
        <taxon>Eukaryota</taxon>
        <taxon>Fungi</taxon>
        <taxon>Fungi incertae sedis</taxon>
        <taxon>Mucoromycota</taxon>
        <taxon>Mortierellomycotina</taxon>
        <taxon>Mortierellomycetes</taxon>
        <taxon>Mortierellales</taxon>
        <taxon>Mortierellaceae</taxon>
        <taxon>Linnemannia</taxon>
    </lineage>
</organism>
<name>A0AAD4H1A9_9FUNG</name>
<sequence>MDYLSHLLPECLDIILTILIQDHALSSVAALLQVNRPLASAALRHLYADPFQPAFHTNKDDDYYGNKEEPLKSVDTLARMLLSKCLQRNQHSVILPEVVSVVFPELAPSRSSVSVIHNDNTLAQKTNPSTTPTTATTNSGPLDYLSHIRQLNLCTPPAYFWLFEISSPTTLAYIQQKTFRRHCGIDGLLPASQIRLDMSPPTAVLPLYHQYFRVMLLREVNWILATSSVGGGDDGNEGDSNHVGDGSGRATPVAVLLLEQLKGLTIPVSGIERFLRPEMMERLKGLEH</sequence>
<feature type="non-terminal residue" evidence="1">
    <location>
        <position position="288"/>
    </location>
</feature>
<gene>
    <name evidence="1" type="ORF">BGZ95_003580</name>
</gene>
<evidence type="ECO:0000313" key="1">
    <source>
        <dbReference type="EMBL" id="KAG0264456.1"/>
    </source>
</evidence>
<comment type="caution">
    <text evidence="1">The sequence shown here is derived from an EMBL/GenBank/DDBJ whole genome shotgun (WGS) entry which is preliminary data.</text>
</comment>
<evidence type="ECO:0000313" key="2">
    <source>
        <dbReference type="Proteomes" id="UP001194580"/>
    </source>
</evidence>